<reference evidence="1 2" key="1">
    <citation type="submission" date="2021-02" db="EMBL/GenBank/DDBJ databases">
        <title>Porcisia hertigi Genome sequencing and assembly.</title>
        <authorList>
            <person name="Almutairi H."/>
            <person name="Gatherer D."/>
        </authorList>
    </citation>
    <scope>NUCLEOTIDE SEQUENCE [LARGE SCALE GENOMIC DNA]</scope>
    <source>
        <strain evidence="1 2">C119</strain>
    </source>
</reference>
<accession>A0A836HCX2</accession>
<sequence length="251" mass="27695">MASVDTQWALQSLLQLGHHHLRHRAATVSSTPSCLVLPTSPSSSCISKTLKVTAMPQLMRACCAPSHVLLLAKRPSGIAGVTLRSGNLVPWSGLPAAAAASSPTQPRCSRKARLLASYFQRRGFSMMPPIPTEGYFTPSPFRPMQKPAPLLLHTNHLIGWKLNDASPAFPMYAHTIDELQQLRSRDIAALQPRRCLVASEYCEWDNWREVLGEPGWDFFSADDNVVERLLQDGLAVSTIEEEKGLYPVEVL</sequence>
<dbReference type="RefSeq" id="XP_067752527.1">
    <property type="nucleotide sequence ID" value="XM_067896370.1"/>
</dbReference>
<evidence type="ECO:0000313" key="2">
    <source>
        <dbReference type="Proteomes" id="UP000674318"/>
    </source>
</evidence>
<dbReference type="GeneID" id="94286447"/>
<dbReference type="Proteomes" id="UP000674318">
    <property type="component" value="Unassembled WGS sequence"/>
</dbReference>
<name>A0A836HCX2_9TRYP</name>
<proteinExistence type="predicted"/>
<organism evidence="1 2">
    <name type="scientific">Porcisia hertigi</name>
    <dbReference type="NCBI Taxonomy" id="2761500"/>
    <lineage>
        <taxon>Eukaryota</taxon>
        <taxon>Discoba</taxon>
        <taxon>Euglenozoa</taxon>
        <taxon>Kinetoplastea</taxon>
        <taxon>Metakinetoplastina</taxon>
        <taxon>Trypanosomatida</taxon>
        <taxon>Trypanosomatidae</taxon>
        <taxon>Leishmaniinae</taxon>
        <taxon>Porcisia</taxon>
    </lineage>
</organism>
<dbReference type="KEGG" id="phet:94286447"/>
<dbReference type="EMBL" id="JAFJZO010000036">
    <property type="protein sequence ID" value="KAG5490199.1"/>
    <property type="molecule type" value="Genomic_DNA"/>
</dbReference>
<dbReference type="OrthoDB" id="270445at2759"/>
<comment type="caution">
    <text evidence="1">The sequence shown here is derived from an EMBL/GenBank/DDBJ whole genome shotgun (WGS) entry which is preliminary data.</text>
</comment>
<keyword evidence="2" id="KW-1185">Reference proteome</keyword>
<protein>
    <submittedName>
        <fullName evidence="1">Uncharacterized protein</fullName>
    </submittedName>
</protein>
<gene>
    <name evidence="1" type="ORF">JKF63_00318</name>
</gene>
<evidence type="ECO:0000313" key="1">
    <source>
        <dbReference type="EMBL" id="KAG5490199.1"/>
    </source>
</evidence>
<dbReference type="AlphaFoldDB" id="A0A836HCX2"/>